<organism evidence="5 6">
    <name type="scientific">Flavobacterium piscinae</name>
    <dbReference type="NCBI Taxonomy" id="2506424"/>
    <lineage>
        <taxon>Bacteria</taxon>
        <taxon>Pseudomonadati</taxon>
        <taxon>Bacteroidota</taxon>
        <taxon>Flavobacteriia</taxon>
        <taxon>Flavobacteriales</taxon>
        <taxon>Flavobacteriaceae</taxon>
        <taxon>Flavobacterium</taxon>
    </lineage>
</organism>
<dbReference type="GO" id="GO:0016787">
    <property type="term" value="F:hydrolase activity"/>
    <property type="evidence" value="ECO:0007669"/>
    <property type="project" value="UniProtKB-KW"/>
</dbReference>
<protein>
    <submittedName>
        <fullName evidence="5">Class A beta-lactamase-related serine hydrolase</fullName>
    </submittedName>
</protein>
<dbReference type="EMBL" id="SBKQ01000009">
    <property type="protein sequence ID" value="RXR31485.1"/>
    <property type="molecule type" value="Genomic_DNA"/>
</dbReference>
<comment type="caution">
    <text evidence="5">The sequence shown here is derived from an EMBL/GenBank/DDBJ whole genome shotgun (WGS) entry which is preliminary data.</text>
</comment>
<evidence type="ECO:0000256" key="1">
    <source>
        <dbReference type="ARBA" id="ARBA00004370"/>
    </source>
</evidence>
<dbReference type="RefSeq" id="WP_129464651.1">
    <property type="nucleotide sequence ID" value="NZ_SBKQ01000009.1"/>
</dbReference>
<evidence type="ECO:0000313" key="6">
    <source>
        <dbReference type="Proteomes" id="UP000289734"/>
    </source>
</evidence>
<reference evidence="6" key="1">
    <citation type="submission" date="2019-01" db="EMBL/GenBank/DDBJ databases">
        <title>Cytophagaceae bacterium strain CAR-16.</title>
        <authorList>
            <person name="Chen W.-M."/>
        </authorList>
    </citation>
    <scope>NUCLEOTIDE SEQUENCE [LARGE SCALE GENOMIC DNA]</scope>
    <source>
        <strain evidence="6">ICH-30</strain>
    </source>
</reference>
<evidence type="ECO:0000256" key="2">
    <source>
        <dbReference type="ARBA" id="ARBA00023136"/>
    </source>
</evidence>
<name>A0A4Q1KPI2_9FLAO</name>
<feature type="chain" id="PRO_5020943311" evidence="3">
    <location>
        <begin position="19"/>
        <end position="460"/>
    </location>
</feature>
<keyword evidence="2" id="KW-0472">Membrane</keyword>
<proteinExistence type="predicted"/>
<evidence type="ECO:0000259" key="4">
    <source>
        <dbReference type="Pfam" id="PF00144"/>
    </source>
</evidence>
<sequence length="460" mass="52266">MKKITLLFILTFPLFAFAQKSKSERLDSLFTALHQKKAFNGNVLIAEQGNVLFEKSYGLANEATQQKLNTQTVFELASVSKQFTAMGIVLLAKQGKLNYDDKMSKYIPELSFYGDITIRHLLHHTAGLPDYMALFEQHWDKTKFAVNQDIVNLMATHQPAVLFQPNEKYEYSNTGYALLGLIIEKASKKSFPSYLKDNIFSPLQMKNTLVYRSRYAPQKIDNYALGYVQDSVGKKVLTDSFGKSFYTYYLDGIVGDGMVNSTLGDLLLWDRALYTDKLVNAADKALIFNSVKTTKGEETNYGFGWTVNKHEKYGKIVNHSGGWAGYITFIERHLDQDKTIILLQNNESVLTVLPISQVRKILYNEKIENNALKVITLQSEDLDPYLGVYASEGFPLKLTIFKNENTLMTQATGQSAIPMTAHENDTFTFEPANIKLKFNKKQKSVLLQQGKMEVIFQREE</sequence>
<dbReference type="PANTHER" id="PTHR46825:SF11">
    <property type="entry name" value="PENICILLIN-BINDING PROTEIN 4"/>
    <property type="match status" value="1"/>
</dbReference>
<feature type="domain" description="Beta-lactamase-related" evidence="4">
    <location>
        <begin position="27"/>
        <end position="345"/>
    </location>
</feature>
<keyword evidence="5" id="KW-0378">Hydrolase</keyword>
<dbReference type="GO" id="GO:0016020">
    <property type="term" value="C:membrane"/>
    <property type="evidence" value="ECO:0007669"/>
    <property type="project" value="UniProtKB-SubCell"/>
</dbReference>
<dbReference type="PANTHER" id="PTHR46825">
    <property type="entry name" value="D-ALANYL-D-ALANINE-CARBOXYPEPTIDASE/ENDOPEPTIDASE AMPH"/>
    <property type="match status" value="1"/>
</dbReference>
<dbReference type="InterPro" id="IPR001466">
    <property type="entry name" value="Beta-lactam-related"/>
</dbReference>
<comment type="subcellular location">
    <subcellularLocation>
        <location evidence="1">Membrane</location>
    </subcellularLocation>
</comment>
<keyword evidence="6" id="KW-1185">Reference proteome</keyword>
<dbReference type="AlphaFoldDB" id="A0A4Q1KPI2"/>
<dbReference type="InterPro" id="IPR012338">
    <property type="entry name" value="Beta-lactam/transpept-like"/>
</dbReference>
<dbReference type="InterPro" id="IPR050491">
    <property type="entry name" value="AmpC-like"/>
</dbReference>
<dbReference type="Gene3D" id="3.40.710.10">
    <property type="entry name" value="DD-peptidase/beta-lactamase superfamily"/>
    <property type="match status" value="1"/>
</dbReference>
<accession>A0A4Q1KPI2</accession>
<gene>
    <name evidence="5" type="ORF">EQG68_09495</name>
</gene>
<keyword evidence="3" id="KW-0732">Signal</keyword>
<evidence type="ECO:0000313" key="5">
    <source>
        <dbReference type="EMBL" id="RXR31485.1"/>
    </source>
</evidence>
<dbReference type="Pfam" id="PF00144">
    <property type="entry name" value="Beta-lactamase"/>
    <property type="match status" value="1"/>
</dbReference>
<feature type="signal peptide" evidence="3">
    <location>
        <begin position="1"/>
        <end position="18"/>
    </location>
</feature>
<dbReference type="OrthoDB" id="9793489at2"/>
<dbReference type="SUPFAM" id="SSF56601">
    <property type="entry name" value="beta-lactamase/transpeptidase-like"/>
    <property type="match status" value="1"/>
</dbReference>
<dbReference type="Proteomes" id="UP000289734">
    <property type="component" value="Unassembled WGS sequence"/>
</dbReference>
<evidence type="ECO:0000256" key="3">
    <source>
        <dbReference type="SAM" id="SignalP"/>
    </source>
</evidence>